<evidence type="ECO:0000313" key="1">
    <source>
        <dbReference type="Proteomes" id="UP000887563"/>
    </source>
</evidence>
<dbReference type="WBParaSite" id="Minc3s00218g07823">
    <property type="protein sequence ID" value="Minc3s00218g07823"/>
    <property type="gene ID" value="Minc3s00218g07823"/>
</dbReference>
<name>A0A914L4G4_MELIC</name>
<dbReference type="Proteomes" id="UP000887563">
    <property type="component" value="Unplaced"/>
</dbReference>
<protein>
    <submittedName>
        <fullName evidence="2">Uncharacterized protein</fullName>
    </submittedName>
</protein>
<keyword evidence="1" id="KW-1185">Reference proteome</keyword>
<sequence>MPYSSAPNKAATITSRPEHDKKLEVQCGSVNHSSPTTCSCTTVMARNSNMICTSFSHPCRNNTNSCL</sequence>
<proteinExistence type="predicted"/>
<reference evidence="2" key="1">
    <citation type="submission" date="2022-11" db="UniProtKB">
        <authorList>
            <consortium name="WormBaseParasite"/>
        </authorList>
    </citation>
    <scope>IDENTIFICATION</scope>
</reference>
<evidence type="ECO:0000313" key="2">
    <source>
        <dbReference type="WBParaSite" id="Minc3s00218g07823"/>
    </source>
</evidence>
<dbReference type="AlphaFoldDB" id="A0A914L4G4"/>
<accession>A0A914L4G4</accession>
<organism evidence="1 2">
    <name type="scientific">Meloidogyne incognita</name>
    <name type="common">Southern root-knot nematode worm</name>
    <name type="synonym">Oxyuris incognita</name>
    <dbReference type="NCBI Taxonomy" id="6306"/>
    <lineage>
        <taxon>Eukaryota</taxon>
        <taxon>Metazoa</taxon>
        <taxon>Ecdysozoa</taxon>
        <taxon>Nematoda</taxon>
        <taxon>Chromadorea</taxon>
        <taxon>Rhabditida</taxon>
        <taxon>Tylenchina</taxon>
        <taxon>Tylenchomorpha</taxon>
        <taxon>Tylenchoidea</taxon>
        <taxon>Meloidogynidae</taxon>
        <taxon>Meloidogyninae</taxon>
        <taxon>Meloidogyne</taxon>
        <taxon>Meloidogyne incognita group</taxon>
    </lineage>
</organism>